<sequence length="429" mass="48033">MASNDLPVRRIYTLLVLILSVSVATAQEESDSLKTETKTDTLKSQAKEVVLDSLGSRAGTVVDSTIVDEAKAIVNQAAKDSLNNYVDIPDVALDSTLDDRAKSAAKTRVRSEIENEVGVKLPDVALDSTASDQLKSEAKSRTRAMAEEKLGTDIPDVTIDSTTTRQVKDEAVKRGEEMLKDTEEFKAINDLPKDSELGQLDDYKNKLEQTQEELRQAAAKQELKKKMASHAREYISQNADKIQQVQSQMGELKKKYSYMPNSNDLSSAVKRTSLKGESFWKRLVLGGNFNISKTNPLSIDLSPVVGYKVNKLFEVGITGAYRTKFRADKYGVNQQINDEVYGYSAFANHMAFKNFFGYLEGERMRTSNLNSELPERTWKQTLLIGVGRKFNVAKWLEMQAMVLFNVLHDNQDGLYNSPVVFKTGVRLRK</sequence>
<organism evidence="3 4">
    <name type="scientific">Fulvivirga imtechensis AK7</name>
    <dbReference type="NCBI Taxonomy" id="1237149"/>
    <lineage>
        <taxon>Bacteria</taxon>
        <taxon>Pseudomonadati</taxon>
        <taxon>Bacteroidota</taxon>
        <taxon>Cytophagia</taxon>
        <taxon>Cytophagales</taxon>
        <taxon>Fulvivirgaceae</taxon>
        <taxon>Fulvivirga</taxon>
    </lineage>
</organism>
<evidence type="ECO:0000256" key="1">
    <source>
        <dbReference type="SAM" id="Coils"/>
    </source>
</evidence>
<keyword evidence="2" id="KW-0732">Signal</keyword>
<feature type="chain" id="PRO_5003994113" description="Outer membrane protein beta-barrel domain-containing protein" evidence="2">
    <location>
        <begin position="27"/>
        <end position="429"/>
    </location>
</feature>
<gene>
    <name evidence="3" type="ORF">C900_03359</name>
</gene>
<dbReference type="eggNOG" id="ENOG5030P54">
    <property type="taxonomic scope" value="Bacteria"/>
</dbReference>
<reference evidence="3 4" key="1">
    <citation type="submission" date="2012-12" db="EMBL/GenBank/DDBJ databases">
        <title>Genome assembly of Fulvivirga imtechensis AK7.</title>
        <authorList>
            <person name="Nupur N."/>
            <person name="Khatri I."/>
            <person name="Kumar R."/>
            <person name="Subramanian S."/>
            <person name="Pinnaka A."/>
        </authorList>
    </citation>
    <scope>NUCLEOTIDE SEQUENCE [LARGE SCALE GENOMIC DNA]</scope>
    <source>
        <strain evidence="3 4">AK7</strain>
    </source>
</reference>
<name>L8JP97_9BACT</name>
<dbReference type="EMBL" id="AMZN01000049">
    <property type="protein sequence ID" value="ELR70751.1"/>
    <property type="molecule type" value="Genomic_DNA"/>
</dbReference>
<protein>
    <recommendedName>
        <fullName evidence="5">Outer membrane protein beta-barrel domain-containing protein</fullName>
    </recommendedName>
</protein>
<keyword evidence="1" id="KW-0175">Coiled coil</keyword>
<feature type="signal peptide" evidence="2">
    <location>
        <begin position="1"/>
        <end position="26"/>
    </location>
</feature>
<accession>L8JP97</accession>
<comment type="caution">
    <text evidence="3">The sequence shown here is derived from an EMBL/GenBank/DDBJ whole genome shotgun (WGS) entry which is preliminary data.</text>
</comment>
<evidence type="ECO:0000313" key="3">
    <source>
        <dbReference type="EMBL" id="ELR70751.1"/>
    </source>
</evidence>
<evidence type="ECO:0000313" key="4">
    <source>
        <dbReference type="Proteomes" id="UP000011135"/>
    </source>
</evidence>
<evidence type="ECO:0008006" key="5">
    <source>
        <dbReference type="Google" id="ProtNLM"/>
    </source>
</evidence>
<evidence type="ECO:0000256" key="2">
    <source>
        <dbReference type="SAM" id="SignalP"/>
    </source>
</evidence>
<dbReference type="AlphaFoldDB" id="L8JP97"/>
<feature type="coiled-coil region" evidence="1">
    <location>
        <begin position="193"/>
        <end position="255"/>
    </location>
</feature>
<proteinExistence type="predicted"/>
<dbReference type="Proteomes" id="UP000011135">
    <property type="component" value="Unassembled WGS sequence"/>
</dbReference>
<keyword evidence="4" id="KW-1185">Reference proteome</keyword>